<evidence type="ECO:0000256" key="1">
    <source>
        <dbReference type="ARBA" id="ARBA00022574"/>
    </source>
</evidence>
<protein>
    <recommendedName>
        <fullName evidence="4">F-box domain-containing protein</fullName>
    </recommendedName>
</protein>
<evidence type="ECO:0000259" key="4">
    <source>
        <dbReference type="PROSITE" id="PS50181"/>
    </source>
</evidence>
<keyword evidence="6" id="KW-1185">Reference proteome</keyword>
<dbReference type="Pfam" id="PF00400">
    <property type="entry name" value="WD40"/>
    <property type="match status" value="2"/>
</dbReference>
<dbReference type="Proteomes" id="UP001378592">
    <property type="component" value="Unassembled WGS sequence"/>
</dbReference>
<dbReference type="InterPro" id="IPR036047">
    <property type="entry name" value="F-box-like_dom_sf"/>
</dbReference>
<proteinExistence type="predicted"/>
<dbReference type="InterPro" id="IPR019775">
    <property type="entry name" value="WD40_repeat_CS"/>
</dbReference>
<feature type="domain" description="F-box" evidence="4">
    <location>
        <begin position="23"/>
        <end position="70"/>
    </location>
</feature>
<organism evidence="5 6">
    <name type="scientific">Gryllus longicercus</name>
    <dbReference type="NCBI Taxonomy" id="2509291"/>
    <lineage>
        <taxon>Eukaryota</taxon>
        <taxon>Metazoa</taxon>
        <taxon>Ecdysozoa</taxon>
        <taxon>Arthropoda</taxon>
        <taxon>Hexapoda</taxon>
        <taxon>Insecta</taxon>
        <taxon>Pterygota</taxon>
        <taxon>Neoptera</taxon>
        <taxon>Polyneoptera</taxon>
        <taxon>Orthoptera</taxon>
        <taxon>Ensifera</taxon>
        <taxon>Gryllidea</taxon>
        <taxon>Grylloidea</taxon>
        <taxon>Gryllidae</taxon>
        <taxon>Gryllinae</taxon>
        <taxon>Gryllus</taxon>
    </lineage>
</organism>
<dbReference type="PROSITE" id="PS50181">
    <property type="entry name" value="FBOX"/>
    <property type="match status" value="1"/>
</dbReference>
<accession>A0AAN9Z2L2</accession>
<evidence type="ECO:0000256" key="2">
    <source>
        <dbReference type="ARBA" id="ARBA00022737"/>
    </source>
</evidence>
<dbReference type="AlphaFoldDB" id="A0AAN9Z2L2"/>
<dbReference type="PANTHER" id="PTHR19855:SF34">
    <property type="entry name" value="F-BOX_WD REPEAT-CONTAINING PROTEIN 9"/>
    <property type="match status" value="1"/>
</dbReference>
<feature type="repeat" description="WD" evidence="3">
    <location>
        <begin position="248"/>
        <end position="278"/>
    </location>
</feature>
<reference evidence="5 6" key="1">
    <citation type="submission" date="2024-03" db="EMBL/GenBank/DDBJ databases">
        <title>The genome assembly and annotation of the cricket Gryllus longicercus Weissman &amp; Gray.</title>
        <authorList>
            <person name="Szrajer S."/>
            <person name="Gray D."/>
            <person name="Ylla G."/>
        </authorList>
    </citation>
    <scope>NUCLEOTIDE SEQUENCE [LARGE SCALE GENOMIC DNA]</scope>
    <source>
        <strain evidence="5">DAG 2021-001</strain>
        <tissue evidence="5">Whole body minus gut</tissue>
    </source>
</reference>
<dbReference type="EMBL" id="JAZDUA010000427">
    <property type="protein sequence ID" value="KAK7792774.1"/>
    <property type="molecule type" value="Genomic_DNA"/>
</dbReference>
<evidence type="ECO:0000313" key="5">
    <source>
        <dbReference type="EMBL" id="KAK7792774.1"/>
    </source>
</evidence>
<name>A0AAN9Z2L2_9ORTH</name>
<dbReference type="Gene3D" id="2.130.10.10">
    <property type="entry name" value="YVTN repeat-like/Quinoprotein amine dehydrogenase"/>
    <property type="match status" value="2"/>
</dbReference>
<dbReference type="PROSITE" id="PS50082">
    <property type="entry name" value="WD_REPEATS_2"/>
    <property type="match status" value="1"/>
</dbReference>
<dbReference type="PROSITE" id="PS50294">
    <property type="entry name" value="WD_REPEATS_REGION"/>
    <property type="match status" value="1"/>
</dbReference>
<dbReference type="InterPro" id="IPR036322">
    <property type="entry name" value="WD40_repeat_dom_sf"/>
</dbReference>
<dbReference type="PANTHER" id="PTHR19855">
    <property type="entry name" value="WD40 REPEAT PROTEIN 12, 37"/>
    <property type="match status" value="1"/>
</dbReference>
<keyword evidence="1 3" id="KW-0853">WD repeat</keyword>
<dbReference type="InterPro" id="IPR001810">
    <property type="entry name" value="F-box_dom"/>
</dbReference>
<dbReference type="SUPFAM" id="SSF50978">
    <property type="entry name" value="WD40 repeat-like"/>
    <property type="match status" value="1"/>
</dbReference>
<dbReference type="SMART" id="SM00320">
    <property type="entry name" value="WD40"/>
    <property type="match status" value="6"/>
</dbReference>
<comment type="caution">
    <text evidence="5">The sequence shown here is derived from an EMBL/GenBank/DDBJ whole genome shotgun (WGS) entry which is preliminary data.</text>
</comment>
<dbReference type="Pfam" id="PF12937">
    <property type="entry name" value="F-box-like"/>
    <property type="match status" value="1"/>
</dbReference>
<sequence>MSDIQVSERRCETDTDMSEENSDCAFLNIPVEIFLYICSFLDARFIANSLSLVCKHFHDVLSDESVWKSRIAKHHESEYPALPVDNPDEFNWQEACAKIEDEHNRWKNKEKDMKRILLKDIHYASVDAVLLMKSGTLCFSGSRDHNLVAWDLQECKSSVDPNPKKVVENAHRGWIWKLEDFDGKLFSCSWDATVKSWDINCFEESCVFMCEQPALAIACSPSTMAVGLFNRRVMLFDPRASDKKIAFYKAHTGAVLALTMVNGYIVSASEDRTILVWDQRACKVFKRINFSDGNVGSNAYPMCLSYADNSIYVGDVRGRVHLMNPNKGEFTVVESYDVGHTGKMTGIHHTAGSVMTCSSDGTMRILAPTRKLEPITVLKSQGGEITNFDYKSNVLAMGSTENFVEVWMPKSE</sequence>
<dbReference type="CDD" id="cd22135">
    <property type="entry name" value="F-box_FBXW9"/>
    <property type="match status" value="1"/>
</dbReference>
<keyword evidence="2" id="KW-0677">Repeat</keyword>
<dbReference type="PROSITE" id="PS00678">
    <property type="entry name" value="WD_REPEATS_1"/>
    <property type="match status" value="1"/>
</dbReference>
<evidence type="ECO:0000313" key="6">
    <source>
        <dbReference type="Proteomes" id="UP001378592"/>
    </source>
</evidence>
<dbReference type="InterPro" id="IPR001680">
    <property type="entry name" value="WD40_rpt"/>
</dbReference>
<dbReference type="SUPFAM" id="SSF81383">
    <property type="entry name" value="F-box domain"/>
    <property type="match status" value="1"/>
</dbReference>
<dbReference type="InterPro" id="IPR015943">
    <property type="entry name" value="WD40/YVTN_repeat-like_dom_sf"/>
</dbReference>
<dbReference type="InterPro" id="IPR020472">
    <property type="entry name" value="WD40_PAC1"/>
</dbReference>
<gene>
    <name evidence="5" type="ORF">R5R35_004886</name>
</gene>
<dbReference type="Gene3D" id="1.20.1280.50">
    <property type="match status" value="1"/>
</dbReference>
<dbReference type="PRINTS" id="PR00320">
    <property type="entry name" value="GPROTEINBRPT"/>
</dbReference>
<dbReference type="SMART" id="SM00256">
    <property type="entry name" value="FBOX"/>
    <property type="match status" value="1"/>
</dbReference>
<evidence type="ECO:0000256" key="3">
    <source>
        <dbReference type="PROSITE-ProRule" id="PRU00221"/>
    </source>
</evidence>